<protein>
    <recommendedName>
        <fullName evidence="4">Hemerythrin-like domain-containing protein</fullName>
    </recommendedName>
</protein>
<sequence>MDPTAASSTARSHIAELAAVRERRAELRESLSALEHALASPAVGRPLIWGERVRSVLVELADDFREHIEVTEGPDGLHQAILAGDLRLTNAVDALTAEHHRIADALAELVSATEPPVTIGDVAGVREQATALLTQLIRHRQQGADLIFEAYDTDIGGGD</sequence>
<dbReference type="EMBL" id="CP097463">
    <property type="protein sequence ID" value="WAX58649.1"/>
    <property type="molecule type" value="Genomic_DNA"/>
</dbReference>
<evidence type="ECO:0008006" key="4">
    <source>
        <dbReference type="Google" id="ProtNLM"/>
    </source>
</evidence>
<proteinExistence type="predicted"/>
<dbReference type="Proteomes" id="UP001164693">
    <property type="component" value="Chromosome"/>
</dbReference>
<name>A0ABY7K5P9_9ACTN</name>
<gene>
    <name evidence="2" type="ORF">M6B22_07740</name>
</gene>
<evidence type="ECO:0000256" key="1">
    <source>
        <dbReference type="SAM" id="Coils"/>
    </source>
</evidence>
<keyword evidence="3" id="KW-1185">Reference proteome</keyword>
<accession>A0ABY7K5P9</accession>
<organism evidence="2 3">
    <name type="scientific">Jatrophihabitans cynanchi</name>
    <dbReference type="NCBI Taxonomy" id="2944128"/>
    <lineage>
        <taxon>Bacteria</taxon>
        <taxon>Bacillati</taxon>
        <taxon>Actinomycetota</taxon>
        <taxon>Actinomycetes</taxon>
        <taxon>Jatrophihabitantales</taxon>
        <taxon>Jatrophihabitantaceae</taxon>
        <taxon>Jatrophihabitans</taxon>
    </lineage>
</organism>
<reference evidence="2" key="1">
    <citation type="submission" date="2022-05" db="EMBL/GenBank/DDBJ databases">
        <title>Jatrophihabitans sp. SB3-54 whole genome sequence.</title>
        <authorList>
            <person name="Suh M.K."/>
            <person name="Eom M.K."/>
            <person name="Kim J.S."/>
            <person name="Kim H.S."/>
            <person name="Do H.E."/>
            <person name="Shin Y.K."/>
            <person name="Lee J.-S."/>
        </authorList>
    </citation>
    <scope>NUCLEOTIDE SEQUENCE</scope>
    <source>
        <strain evidence="2">SB3-54</strain>
    </source>
</reference>
<feature type="coiled-coil region" evidence="1">
    <location>
        <begin position="10"/>
        <end position="37"/>
    </location>
</feature>
<keyword evidence="1" id="KW-0175">Coiled coil</keyword>
<evidence type="ECO:0000313" key="2">
    <source>
        <dbReference type="EMBL" id="WAX58649.1"/>
    </source>
</evidence>
<dbReference type="RefSeq" id="WP_269445188.1">
    <property type="nucleotide sequence ID" value="NZ_CP097463.1"/>
</dbReference>
<evidence type="ECO:0000313" key="3">
    <source>
        <dbReference type="Proteomes" id="UP001164693"/>
    </source>
</evidence>